<keyword evidence="19" id="KW-1185">Reference proteome</keyword>
<evidence type="ECO:0000256" key="15">
    <source>
        <dbReference type="HAMAP-Rule" id="MF_01323"/>
    </source>
</evidence>
<evidence type="ECO:0000256" key="13">
    <source>
        <dbReference type="ARBA" id="ARBA00033260"/>
    </source>
</evidence>
<comment type="function">
    <text evidence="1 15 16">DNA-dependent RNA polymerase catalyzes the transcription of DNA into RNA using the four ribonucleoside triphosphates as substrates.</text>
</comment>
<evidence type="ECO:0000256" key="5">
    <source>
        <dbReference type="ARBA" id="ARBA00022478"/>
    </source>
</evidence>
<comment type="catalytic activity">
    <reaction evidence="14 15 16">
        <text>RNA(n) + a ribonucleoside 5'-triphosphate = RNA(n+1) + diphosphate</text>
        <dbReference type="Rhea" id="RHEA:21248"/>
        <dbReference type="Rhea" id="RHEA-COMP:14527"/>
        <dbReference type="Rhea" id="RHEA-COMP:17342"/>
        <dbReference type="ChEBI" id="CHEBI:33019"/>
        <dbReference type="ChEBI" id="CHEBI:61557"/>
        <dbReference type="ChEBI" id="CHEBI:140395"/>
        <dbReference type="EC" id="2.7.7.6"/>
    </reaction>
</comment>
<evidence type="ECO:0000259" key="17">
    <source>
        <dbReference type="SMART" id="SM00663"/>
    </source>
</evidence>
<dbReference type="Gene3D" id="1.10.40.90">
    <property type="match status" value="1"/>
</dbReference>
<comment type="subunit">
    <text evidence="11 15">In cyanobacteria the RNAP catalytic core is composed of 2 alpha, 1 beta, 1 beta', 1 gamma and 1 omega subunit. When a sigma factor is associated with the core the holoenzyme is formed, which can initiate transcription.</text>
</comment>
<dbReference type="GO" id="GO:0006351">
    <property type="term" value="P:DNA-templated transcription"/>
    <property type="evidence" value="ECO:0007669"/>
    <property type="project" value="UniProtKB-UniRule"/>
</dbReference>
<dbReference type="AlphaFoldDB" id="A0A1Z4JBG6"/>
<evidence type="ECO:0000256" key="14">
    <source>
        <dbReference type="ARBA" id="ARBA00048552"/>
    </source>
</evidence>
<evidence type="ECO:0000313" key="18">
    <source>
        <dbReference type="EMBL" id="BAY53787.1"/>
    </source>
</evidence>
<accession>A0A1Z4JBG6</accession>
<keyword evidence="6 15" id="KW-0808">Transferase</keyword>
<evidence type="ECO:0000256" key="7">
    <source>
        <dbReference type="ARBA" id="ARBA00022695"/>
    </source>
</evidence>
<name>A0A1Z4JBG6_LEPBY</name>
<feature type="binding site" evidence="15">
    <location>
        <position position="72"/>
    </location>
    <ligand>
        <name>Zn(2+)</name>
        <dbReference type="ChEBI" id="CHEBI:29105"/>
    </ligand>
</feature>
<dbReference type="HAMAP" id="MF_01323">
    <property type="entry name" value="RNApol_bact_RpoC1"/>
    <property type="match status" value="1"/>
</dbReference>
<evidence type="ECO:0000256" key="16">
    <source>
        <dbReference type="RuleBase" id="RU004279"/>
    </source>
</evidence>
<feature type="binding site" evidence="15">
    <location>
        <position position="70"/>
    </location>
    <ligand>
        <name>Zn(2+)</name>
        <dbReference type="ChEBI" id="CHEBI:29105"/>
    </ligand>
</feature>
<dbReference type="Gene3D" id="2.40.40.20">
    <property type="match status" value="1"/>
</dbReference>
<keyword evidence="10 15" id="KW-0804">Transcription</keyword>
<evidence type="ECO:0000256" key="12">
    <source>
        <dbReference type="ARBA" id="ARBA00031583"/>
    </source>
</evidence>
<dbReference type="InterPro" id="IPR042102">
    <property type="entry name" value="RNA_pol_Rpb1_3_sf"/>
</dbReference>
<evidence type="ECO:0000256" key="4">
    <source>
        <dbReference type="ARBA" id="ARBA00015776"/>
    </source>
</evidence>
<evidence type="ECO:0000313" key="19">
    <source>
        <dbReference type="Proteomes" id="UP000217895"/>
    </source>
</evidence>
<dbReference type="Gene3D" id="1.10.274.100">
    <property type="entry name" value="RNA polymerase Rpb1, domain 3"/>
    <property type="match status" value="1"/>
</dbReference>
<evidence type="ECO:0000256" key="8">
    <source>
        <dbReference type="ARBA" id="ARBA00022723"/>
    </source>
</evidence>
<comment type="cofactor">
    <cofactor evidence="15">
        <name>Mg(2+)</name>
        <dbReference type="ChEBI" id="CHEBI:18420"/>
    </cofactor>
    <text evidence="15">Binds 1 Mg(2+) ion per subunit.</text>
</comment>
<dbReference type="GO" id="GO:0008270">
    <property type="term" value="F:zinc ion binding"/>
    <property type="evidence" value="ECO:0007669"/>
    <property type="project" value="UniProtKB-UniRule"/>
</dbReference>
<evidence type="ECO:0000256" key="11">
    <source>
        <dbReference type="ARBA" id="ARBA00025825"/>
    </source>
</evidence>
<protein>
    <recommendedName>
        <fullName evidence="4 15">DNA-directed RNA polymerase subunit gamma</fullName>
        <shortName evidence="15">RNAP subunit gamma</shortName>
        <ecNumber evidence="3 15">2.7.7.6</ecNumber>
    </recommendedName>
    <alternativeName>
        <fullName evidence="13 15">RNA polymerase subunit gamma</fullName>
    </alternativeName>
    <alternativeName>
        <fullName evidence="12 15">Transcriptase subunit gamma</fullName>
    </alternativeName>
</protein>
<dbReference type="Proteomes" id="UP000217895">
    <property type="component" value="Chromosome"/>
</dbReference>
<dbReference type="GO" id="GO:0003677">
    <property type="term" value="F:DNA binding"/>
    <property type="evidence" value="ECO:0007669"/>
    <property type="project" value="UniProtKB-UniRule"/>
</dbReference>
<keyword evidence="8 15" id="KW-0479">Metal-binding</keyword>
<evidence type="ECO:0000256" key="6">
    <source>
        <dbReference type="ARBA" id="ARBA00022679"/>
    </source>
</evidence>
<feature type="binding site" evidence="15">
    <location>
        <position position="466"/>
    </location>
    <ligand>
        <name>Mg(2+)</name>
        <dbReference type="ChEBI" id="CHEBI:18420"/>
    </ligand>
</feature>
<dbReference type="Pfam" id="PF04997">
    <property type="entry name" value="RNA_pol_Rpb1_1"/>
    <property type="match status" value="1"/>
</dbReference>
<dbReference type="NCBIfam" id="NF002729">
    <property type="entry name" value="PRK02625.1"/>
    <property type="match status" value="1"/>
</dbReference>
<dbReference type="EMBL" id="AP018203">
    <property type="protein sequence ID" value="BAY53787.1"/>
    <property type="molecule type" value="Genomic_DNA"/>
</dbReference>
<feature type="domain" description="RNA polymerase N-terminal" evidence="17">
    <location>
        <begin position="241"/>
        <end position="520"/>
    </location>
</feature>
<feature type="binding site" evidence="15">
    <location>
        <position position="88"/>
    </location>
    <ligand>
        <name>Zn(2+)</name>
        <dbReference type="ChEBI" id="CHEBI:29105"/>
    </ligand>
</feature>
<dbReference type="Pfam" id="PF00623">
    <property type="entry name" value="RNA_pol_Rpb1_2"/>
    <property type="match status" value="2"/>
</dbReference>
<dbReference type="InterPro" id="IPR012755">
    <property type="entry name" value="DNA-dir_RpoC1_gamma"/>
</dbReference>
<dbReference type="InterPro" id="IPR000722">
    <property type="entry name" value="RNA_pol_asu"/>
</dbReference>
<dbReference type="GO" id="GO:0000428">
    <property type="term" value="C:DNA-directed RNA polymerase complex"/>
    <property type="evidence" value="ECO:0007669"/>
    <property type="project" value="UniProtKB-KW"/>
</dbReference>
<dbReference type="InterPro" id="IPR007080">
    <property type="entry name" value="RNA_pol_Rpb1_1"/>
</dbReference>
<evidence type="ECO:0000256" key="2">
    <source>
        <dbReference type="ARBA" id="ARBA00007207"/>
    </source>
</evidence>
<dbReference type="InterPro" id="IPR034678">
    <property type="entry name" value="RNApol_RpoC1"/>
</dbReference>
<dbReference type="GO" id="GO:0003899">
    <property type="term" value="F:DNA-directed RNA polymerase activity"/>
    <property type="evidence" value="ECO:0007669"/>
    <property type="project" value="UniProtKB-UniRule"/>
</dbReference>
<keyword evidence="15" id="KW-0862">Zinc</keyword>
<dbReference type="SUPFAM" id="SSF64484">
    <property type="entry name" value="beta and beta-prime subunits of DNA dependent RNA-polymerase"/>
    <property type="match status" value="1"/>
</dbReference>
<evidence type="ECO:0000256" key="3">
    <source>
        <dbReference type="ARBA" id="ARBA00012418"/>
    </source>
</evidence>
<gene>
    <name evidence="15" type="primary">rpoC1</name>
    <name evidence="18" type="ORF">NIES2135_05980</name>
</gene>
<reference evidence="18 19" key="1">
    <citation type="submission" date="2017-06" db="EMBL/GenBank/DDBJ databases">
        <title>Genome sequencing of cyanobaciteial culture collection at National Institute for Environmental Studies (NIES).</title>
        <authorList>
            <person name="Hirose Y."/>
            <person name="Shimura Y."/>
            <person name="Fujisawa T."/>
            <person name="Nakamura Y."/>
            <person name="Kawachi M."/>
        </authorList>
    </citation>
    <scope>NUCLEOTIDE SEQUENCE [LARGE SCALE GENOMIC DNA]</scope>
    <source>
        <strain evidence="18 19">NIES-2135</strain>
    </source>
</reference>
<dbReference type="PANTHER" id="PTHR19376">
    <property type="entry name" value="DNA-DIRECTED RNA POLYMERASE"/>
    <property type="match status" value="1"/>
</dbReference>
<keyword evidence="5 15" id="KW-0240">DNA-directed RNA polymerase</keyword>
<feature type="binding site" evidence="15">
    <location>
        <position position="470"/>
    </location>
    <ligand>
        <name>Mg(2+)</name>
        <dbReference type="ChEBI" id="CHEBI:18420"/>
    </ligand>
</feature>
<evidence type="ECO:0000256" key="1">
    <source>
        <dbReference type="ARBA" id="ARBA00004026"/>
    </source>
</evidence>
<keyword evidence="7 15" id="KW-0548">Nucleotidyltransferase</keyword>
<dbReference type="InterPro" id="IPR007066">
    <property type="entry name" value="RNA_pol_Rpb1_3"/>
</dbReference>
<dbReference type="InterPro" id="IPR045867">
    <property type="entry name" value="DNA-dir_RpoC_beta_prime"/>
</dbReference>
<feature type="binding site" evidence="15">
    <location>
        <position position="468"/>
    </location>
    <ligand>
        <name>Mg(2+)</name>
        <dbReference type="ChEBI" id="CHEBI:18420"/>
    </ligand>
</feature>
<dbReference type="GO" id="GO:0000287">
    <property type="term" value="F:magnesium ion binding"/>
    <property type="evidence" value="ECO:0007669"/>
    <property type="project" value="UniProtKB-UniRule"/>
</dbReference>
<evidence type="ECO:0000256" key="10">
    <source>
        <dbReference type="ARBA" id="ARBA00023163"/>
    </source>
</evidence>
<organism evidence="18 19">
    <name type="scientific">Leptolyngbya boryana NIES-2135</name>
    <dbReference type="NCBI Taxonomy" id="1973484"/>
    <lineage>
        <taxon>Bacteria</taxon>
        <taxon>Bacillati</taxon>
        <taxon>Cyanobacteriota</taxon>
        <taxon>Cyanophyceae</taxon>
        <taxon>Leptolyngbyales</taxon>
        <taxon>Leptolyngbyaceae</taxon>
        <taxon>Leptolyngbya group</taxon>
        <taxon>Leptolyngbya</taxon>
    </lineage>
</organism>
<dbReference type="SMART" id="SM00663">
    <property type="entry name" value="RPOLA_N"/>
    <property type="match status" value="1"/>
</dbReference>
<dbReference type="CDD" id="cd01609">
    <property type="entry name" value="RNAP_beta'_N"/>
    <property type="match status" value="1"/>
</dbReference>
<dbReference type="Pfam" id="PF04983">
    <property type="entry name" value="RNA_pol_Rpb1_3"/>
    <property type="match status" value="1"/>
</dbReference>
<comment type="similarity">
    <text evidence="2 15">Belongs to the RNA polymerase beta' chain family. RpoC1 subfamily.</text>
</comment>
<evidence type="ECO:0000256" key="9">
    <source>
        <dbReference type="ARBA" id="ARBA00022842"/>
    </source>
</evidence>
<dbReference type="NCBIfam" id="TIGR02387">
    <property type="entry name" value="rpoC1_cyan"/>
    <property type="match status" value="1"/>
</dbReference>
<dbReference type="PANTHER" id="PTHR19376:SF54">
    <property type="entry name" value="DNA-DIRECTED RNA POLYMERASE SUBUNIT BETA"/>
    <property type="match status" value="1"/>
</dbReference>
<feature type="binding site" evidence="15">
    <location>
        <position position="85"/>
    </location>
    <ligand>
        <name>Zn(2+)</name>
        <dbReference type="ChEBI" id="CHEBI:29105"/>
    </ligand>
</feature>
<proteinExistence type="inferred from homology"/>
<dbReference type="Gene3D" id="4.10.860.120">
    <property type="entry name" value="RNA polymerase II, clamp domain"/>
    <property type="match status" value="1"/>
</dbReference>
<dbReference type="InterPro" id="IPR006592">
    <property type="entry name" value="RNA_pol_N"/>
</dbReference>
<dbReference type="InterPro" id="IPR044893">
    <property type="entry name" value="RNA_pol_Rpb1_clamp_domain"/>
</dbReference>
<comment type="cofactor">
    <cofactor evidence="15">
        <name>Zn(2+)</name>
        <dbReference type="ChEBI" id="CHEBI:29105"/>
    </cofactor>
    <text evidence="15">Binds 1 Zn(2+) ion per subunit.</text>
</comment>
<keyword evidence="9 15" id="KW-0460">Magnesium</keyword>
<sequence length="621" mass="70458">MPKIEQRFDYVKIGLASPERIRQWGERTLPNGQVVGEVTKPETINYRTLKPEMDGLFCERIFGPAKDWECHCGKYKRVRHRGIVCERCGVEVTESRVRRHRMGYIKLAAPVAHVWYLKGIPSYMAILLDMPLRDVEQIVYFNAYVVLNPGNADNLTYKQLLTEDQWIEIEDELYSEDSQLSGIEVGIGAEALKQLLQDINLDEEAERLREEIAVSKGQKRAKLIKRLRVLDNFIATGSLPEWMVLDVIPVIPPDLRPMVQLDGGRFATSDLNDLYRRVINRNNRLARLQEILAPEIIVRNEKRMLQEAVDALIDNGRRGRTVVGANNRPLKSLSDIIEGKQGRFRQNLLGKRVDYSGRSVIVVGPKLKIHQCGLPREMAIELFQPFVIHRLIRQGLVNNIKAAKKLIQRNDPTVWDVLEEVIEGHPVFLNRAPTLHRLGIQAFEPILVDGRAIQLHPLVCPAFNADFDGDQMAVHVPLSLEAQAEARLLMLASNNILSPATGRPIITPSQDMVLGCYYLTAENPEATKGEGRYFANLDDAITAYEQNQIDLHSYVWVRFDGEVEGGNGDLIEQQEAEGIVTKIYESCRRREDADGNLISQYIKTTAGRIIYNKTVFDALVS</sequence>
<dbReference type="EC" id="2.7.7.6" evidence="3 15"/>